<organism evidence="3 4">
    <name type="scientific">Caenorhabditis nigoni</name>
    <dbReference type="NCBI Taxonomy" id="1611254"/>
    <lineage>
        <taxon>Eukaryota</taxon>
        <taxon>Metazoa</taxon>
        <taxon>Ecdysozoa</taxon>
        <taxon>Nematoda</taxon>
        <taxon>Chromadorea</taxon>
        <taxon>Rhabditida</taxon>
        <taxon>Rhabditina</taxon>
        <taxon>Rhabditomorpha</taxon>
        <taxon>Rhabditoidea</taxon>
        <taxon>Rhabditidae</taxon>
        <taxon>Peloderinae</taxon>
        <taxon>Caenorhabditis</taxon>
    </lineage>
</organism>
<dbReference type="EMBL" id="PDUG01000003">
    <property type="protein sequence ID" value="PIC40968.1"/>
    <property type="molecule type" value="Genomic_DNA"/>
</dbReference>
<gene>
    <name evidence="3" type="primary">Cnig_chr_III.g8547</name>
    <name evidence="3" type="ORF">B9Z55_008547</name>
</gene>
<feature type="compositionally biased region" description="Acidic residues" evidence="1">
    <location>
        <begin position="337"/>
        <end position="370"/>
    </location>
</feature>
<protein>
    <recommendedName>
        <fullName evidence="2">F-box domain-containing protein</fullName>
    </recommendedName>
</protein>
<dbReference type="SMART" id="SM00256">
    <property type="entry name" value="FBOX"/>
    <property type="match status" value="1"/>
</dbReference>
<name>A0A2G5UN85_9PELO</name>
<dbReference type="PANTHER" id="PTHR31006">
    <property type="entry name" value="F-BOX DOMAIN-CONTAINING PROTEIN-RELATED-RELATED"/>
    <property type="match status" value="1"/>
</dbReference>
<evidence type="ECO:0000313" key="4">
    <source>
        <dbReference type="Proteomes" id="UP000230233"/>
    </source>
</evidence>
<dbReference type="AlphaFoldDB" id="A0A2G5UN85"/>
<reference evidence="4" key="1">
    <citation type="submission" date="2017-10" db="EMBL/GenBank/DDBJ databases">
        <title>Rapid genome shrinkage in a self-fertile nematode reveals novel sperm competition proteins.</title>
        <authorList>
            <person name="Yin D."/>
            <person name="Schwarz E.M."/>
            <person name="Thomas C.G."/>
            <person name="Felde R.L."/>
            <person name="Korf I.F."/>
            <person name="Cutter A.D."/>
            <person name="Schartner C.M."/>
            <person name="Ralston E.J."/>
            <person name="Meyer B.J."/>
            <person name="Haag E.S."/>
        </authorList>
    </citation>
    <scope>NUCLEOTIDE SEQUENCE [LARGE SCALE GENOMIC DNA]</scope>
    <source>
        <strain evidence="4">JU1422</strain>
    </source>
</reference>
<feature type="region of interest" description="Disordered" evidence="1">
    <location>
        <begin position="317"/>
        <end position="370"/>
    </location>
</feature>
<dbReference type="PANTHER" id="PTHR31006:SF3">
    <property type="entry name" value="F-BOX DOMAIN-CONTAINING PROTEIN-RELATED"/>
    <property type="match status" value="1"/>
</dbReference>
<keyword evidence="4" id="KW-1185">Reference proteome</keyword>
<dbReference type="Pfam" id="PF00646">
    <property type="entry name" value="F-box"/>
    <property type="match status" value="1"/>
</dbReference>
<sequence length="370" mass="42444">MASDIEKSMGEAGKSSTDKVYDTNWCDMPSEVKAKCIGKMEFKERLSLRSTAKAERSLVDSQKIEFKKGILLGELYDGDFKLSLYSENKDKISFKSMKKRLELMKYIWKVGVFELLCISIGSLFGEEEAPAMKAEFIGNTSEISAKNIAYGDCDTDIILYILRSTKNGVESIEMIASANPHPFDDILAIPQVQNAKYWHIKNHDKIDGLHKVAQVWIDNNSEIGSTCQFSITIEPSNILFDEFLEHFADRIVSTSTKRIRIRTDNKDRHILLEYGHLYFNPQFFRFMVISADMKESEYDEDCKVWTRKIDPWYLEPKNASDDVSEPSSPEGFLVTFSEDDWDDDSYDYSNDDSVIELDDDSDFDSDDEAD</sequence>
<comment type="caution">
    <text evidence="3">The sequence shown here is derived from an EMBL/GenBank/DDBJ whole genome shotgun (WGS) entry which is preliminary data.</text>
</comment>
<feature type="domain" description="F-box" evidence="2">
    <location>
        <begin position="28"/>
        <end position="68"/>
    </location>
</feature>
<evidence type="ECO:0000256" key="1">
    <source>
        <dbReference type="SAM" id="MobiDB-lite"/>
    </source>
</evidence>
<evidence type="ECO:0000313" key="3">
    <source>
        <dbReference type="EMBL" id="PIC40968.1"/>
    </source>
</evidence>
<dbReference type="Proteomes" id="UP000230233">
    <property type="component" value="Chromosome III"/>
</dbReference>
<dbReference type="InterPro" id="IPR042317">
    <property type="entry name" value="She-1-like"/>
</dbReference>
<dbReference type="InterPro" id="IPR001810">
    <property type="entry name" value="F-box_dom"/>
</dbReference>
<accession>A0A2G5UN85</accession>
<proteinExistence type="predicted"/>
<evidence type="ECO:0000259" key="2">
    <source>
        <dbReference type="SMART" id="SM00256"/>
    </source>
</evidence>